<dbReference type="Pfam" id="PF00372">
    <property type="entry name" value="Hemocyanin_M"/>
    <property type="match status" value="1"/>
</dbReference>
<reference evidence="11 12" key="1">
    <citation type="submission" date="2017-06" db="EMBL/GenBank/DDBJ databases">
        <title>Aedes aegypti genome working group (AGWG) sequencing and assembly.</title>
        <authorList>
            <consortium name="Aedes aegypti Genome Working Group (AGWG)"/>
            <person name="Matthews B.J."/>
        </authorList>
    </citation>
    <scope>NUCLEOTIDE SEQUENCE [LARGE SCALE GENOMIC DNA]</scope>
    <source>
        <strain evidence="11 12">LVP_AGWG</strain>
    </source>
</reference>
<proteinExistence type="inferred from homology"/>
<comment type="cofactor">
    <cofactor evidence="1">
        <name>Cu(2+)</name>
        <dbReference type="ChEBI" id="CHEBI:29036"/>
    </cofactor>
</comment>
<dbReference type="InterPro" id="IPR014756">
    <property type="entry name" value="Ig_E-set"/>
</dbReference>
<comment type="subcellular location">
    <subcellularLocation>
        <location evidence="2">Secreted</location>
    </subcellularLocation>
</comment>
<dbReference type="Gene3D" id="1.20.1370.10">
    <property type="entry name" value="Hemocyanin, N-terminal domain"/>
    <property type="match status" value="1"/>
</dbReference>
<accession>A0A1S4G3F7</accession>
<evidence type="ECO:0000256" key="5">
    <source>
        <dbReference type="ARBA" id="ARBA00022723"/>
    </source>
</evidence>
<gene>
    <name evidence="11" type="primary">5566259</name>
</gene>
<comment type="similarity">
    <text evidence="3">Belongs to the tyrosinase family.</text>
</comment>
<dbReference type="GO" id="GO:0004097">
    <property type="term" value="F:catechol oxidase activity"/>
    <property type="evidence" value="ECO:0007669"/>
    <property type="project" value="UniProtKB-ARBA"/>
</dbReference>
<dbReference type="Proteomes" id="UP000008820">
    <property type="component" value="Chromosome 2"/>
</dbReference>
<dbReference type="PANTHER" id="PTHR11511:SF24">
    <property type="entry name" value="GH04080P"/>
    <property type="match status" value="1"/>
</dbReference>
<dbReference type="PRINTS" id="PR00187">
    <property type="entry name" value="HAEMOCYANIN"/>
</dbReference>
<dbReference type="GO" id="GO:0046872">
    <property type="term" value="F:metal ion binding"/>
    <property type="evidence" value="ECO:0007669"/>
    <property type="project" value="UniProtKB-KW"/>
</dbReference>
<evidence type="ECO:0000313" key="12">
    <source>
        <dbReference type="Proteomes" id="UP000008820"/>
    </source>
</evidence>
<keyword evidence="7" id="KW-0186">Copper</keyword>
<dbReference type="SMR" id="A0A1S4G3F7"/>
<evidence type="ECO:0000256" key="4">
    <source>
        <dbReference type="ARBA" id="ARBA00022525"/>
    </source>
</evidence>
<evidence type="ECO:0000256" key="1">
    <source>
        <dbReference type="ARBA" id="ARBA00001973"/>
    </source>
</evidence>
<dbReference type="SUPFAM" id="SSF48056">
    <property type="entry name" value="Di-copper centre-containing domain"/>
    <property type="match status" value="1"/>
</dbReference>
<sequence length="685" mass="78249">MATGNRKLLALLQRPLEPTFYPKDDGRTVIDLPENYLTERYRPIGANIQNRFGNDADTRIPVRNVGSPNIAFAEAIPRRGGFSLFNQRDRRVAGDLISLFVNQPDPETLMAVAAYTRDRVNPVLFQYALAVAIQHRPDTRELNIPSFLELFPDSFVDPSVFPKLREEGSVVQQENRMVIDIPLNFTASEREEEQRLAFFREDIGVNLHHWHWHLVYPGDGPDAVVRKDRRGELFYYMHQQLIARYNVERFCARLARVRPLNNLRVPIPEGYFPKIIRSLTNRAFPPRPQNQILSDVNRVDDQVVFTITDLENWEQRISDSIDAGFVMGMNGQRIPLTEQNGTDILGNIMEPSSLSVNRQYYGSYHGNLHNVIAYSHDPEGRFLEGYGVVGEFQTAMRDPTFYRLHAQVDNMFHRHKNTLPPYTASQLNYNGVQIQSLGVQLNRANAPANVLLTYWQRSQVDLATGLDFGPQGNVFASFTHLQHAPFTFRLMVNNSGARRRGTCRIFIGPKTDERNIPLTYQEQRILMIELDKFTVTLNPGANSIVRRSEQSSVTIPYERTFRSVAMSNQPTGAEQFRFCNCGWPSHLLIPKGTPEGMTFDLFAMISDFTGDTVNQEFDENVDCNDSHSFCGLRDRLYPDRRPMGYPFDRPATGATRTLPDFISSNSNMALANVQIRFTNTVIART</sequence>
<dbReference type="PANTHER" id="PTHR11511">
    <property type="entry name" value="LARVAL STORAGE PROTEIN/PHENOLOXIDASE"/>
    <property type="match status" value="1"/>
</dbReference>
<dbReference type="InterPro" id="IPR002227">
    <property type="entry name" value="Tyrosinase_Cu-bd"/>
</dbReference>
<dbReference type="AlphaFoldDB" id="A0A1S4G3F7"/>
<evidence type="ECO:0000256" key="9">
    <source>
        <dbReference type="ARBA" id="ARBA00023157"/>
    </source>
</evidence>
<protein>
    <recommendedName>
        <fullName evidence="10">Tyrosinase copper-binding domain-containing protein</fullName>
    </recommendedName>
</protein>
<reference evidence="11" key="2">
    <citation type="submission" date="2020-05" db="UniProtKB">
        <authorList>
            <consortium name="EnsemblMetazoa"/>
        </authorList>
    </citation>
    <scope>IDENTIFICATION</scope>
    <source>
        <strain evidence="11">LVP_AGWG</strain>
    </source>
</reference>
<dbReference type="InterPro" id="IPR037020">
    <property type="entry name" value="Hemocyanin_C_sf"/>
</dbReference>
<dbReference type="Gene3D" id="2.60.40.1520">
    <property type="entry name" value="Hemocyanin, C-terminal domain"/>
    <property type="match status" value="1"/>
</dbReference>
<dbReference type="InterPro" id="IPR005203">
    <property type="entry name" value="Hemocyanin_C"/>
</dbReference>
<keyword evidence="6" id="KW-0560">Oxidoreductase</keyword>
<dbReference type="OrthoDB" id="8119704at2759"/>
<dbReference type="InterPro" id="IPR000896">
    <property type="entry name" value="Hemocyanin/hexamerin_mid_dom"/>
</dbReference>
<dbReference type="GO" id="GO:0005576">
    <property type="term" value="C:extracellular region"/>
    <property type="evidence" value="ECO:0007669"/>
    <property type="project" value="UniProtKB-SubCell"/>
</dbReference>
<feature type="domain" description="Tyrosinase copper-binding" evidence="10">
    <location>
        <begin position="398"/>
        <end position="409"/>
    </location>
</feature>
<dbReference type="Pfam" id="PF03723">
    <property type="entry name" value="Hemocyanin_C"/>
    <property type="match status" value="1"/>
</dbReference>
<name>A0A1S4G3F7_AEDAE</name>
<keyword evidence="9" id="KW-1015">Disulfide bond</keyword>
<dbReference type="Gene3D" id="1.10.1280.10">
    <property type="entry name" value="Di-copper center containing domain from catechol oxidase"/>
    <property type="match status" value="1"/>
</dbReference>
<dbReference type="EnsemblMetazoa" id="AAEL015113-RA">
    <property type="protein sequence ID" value="AAEL015113-PA"/>
    <property type="gene ID" value="AAEL015113"/>
</dbReference>
<dbReference type="InParanoid" id="A0A1S4G3F7"/>
<organism evidence="11 12">
    <name type="scientific">Aedes aegypti</name>
    <name type="common">Yellowfever mosquito</name>
    <name type="synonym">Culex aegypti</name>
    <dbReference type="NCBI Taxonomy" id="7159"/>
    <lineage>
        <taxon>Eukaryota</taxon>
        <taxon>Metazoa</taxon>
        <taxon>Ecdysozoa</taxon>
        <taxon>Arthropoda</taxon>
        <taxon>Hexapoda</taxon>
        <taxon>Insecta</taxon>
        <taxon>Pterygota</taxon>
        <taxon>Neoptera</taxon>
        <taxon>Endopterygota</taxon>
        <taxon>Diptera</taxon>
        <taxon>Nematocera</taxon>
        <taxon>Culicoidea</taxon>
        <taxon>Culicidae</taxon>
        <taxon>Culicinae</taxon>
        <taxon>Aedini</taxon>
        <taxon>Aedes</taxon>
        <taxon>Stegomyia</taxon>
    </lineage>
</organism>
<dbReference type="SUPFAM" id="SSF81296">
    <property type="entry name" value="E set domains"/>
    <property type="match status" value="1"/>
</dbReference>
<evidence type="ECO:0000256" key="8">
    <source>
        <dbReference type="ARBA" id="ARBA00023033"/>
    </source>
</evidence>
<keyword evidence="4" id="KW-0964">Secreted</keyword>
<dbReference type="Pfam" id="PF03722">
    <property type="entry name" value="Hemocyanin_N"/>
    <property type="match status" value="1"/>
</dbReference>
<evidence type="ECO:0000256" key="2">
    <source>
        <dbReference type="ARBA" id="ARBA00004613"/>
    </source>
</evidence>
<evidence type="ECO:0000256" key="7">
    <source>
        <dbReference type="ARBA" id="ARBA00023008"/>
    </source>
</evidence>
<evidence type="ECO:0000313" key="11">
    <source>
        <dbReference type="EnsemblMetazoa" id="AAEL015113-PA"/>
    </source>
</evidence>
<dbReference type="PROSITE" id="PS00210">
    <property type="entry name" value="HEMOCYANIN_2"/>
    <property type="match status" value="1"/>
</dbReference>
<dbReference type="SUPFAM" id="SSF48050">
    <property type="entry name" value="Hemocyanin, N-terminal domain"/>
    <property type="match status" value="1"/>
</dbReference>
<dbReference type="FunCoup" id="A0A1S4G3F7">
    <property type="interactions" value="29"/>
</dbReference>
<dbReference type="VEuPathDB" id="VectorBase:AAEL015113"/>
<evidence type="ECO:0000256" key="3">
    <source>
        <dbReference type="ARBA" id="ARBA00009928"/>
    </source>
</evidence>
<dbReference type="InterPro" id="IPR008922">
    <property type="entry name" value="Di-copper_centre_dom_sf"/>
</dbReference>
<keyword evidence="8" id="KW-0503">Monooxygenase</keyword>
<dbReference type="InterPro" id="IPR005204">
    <property type="entry name" value="Hemocyanin_N"/>
</dbReference>
<keyword evidence="5" id="KW-0479">Metal-binding</keyword>
<keyword evidence="12" id="KW-1185">Reference proteome</keyword>
<dbReference type="InterPro" id="IPR036697">
    <property type="entry name" value="Hemocyanin_N_sf"/>
</dbReference>
<dbReference type="FunFam" id="2.60.40.1520:FF:000001">
    <property type="entry name" value="Hemocyanin subunit 2"/>
    <property type="match status" value="1"/>
</dbReference>
<dbReference type="InterPro" id="IPR013788">
    <property type="entry name" value="Hemocyanin/hexamerin"/>
</dbReference>
<evidence type="ECO:0000256" key="6">
    <source>
        <dbReference type="ARBA" id="ARBA00023002"/>
    </source>
</evidence>
<dbReference type="PROSITE" id="PS00498">
    <property type="entry name" value="TYROSINASE_2"/>
    <property type="match status" value="1"/>
</dbReference>
<evidence type="ECO:0000259" key="10">
    <source>
        <dbReference type="PROSITE" id="PS00498"/>
    </source>
</evidence>